<dbReference type="EMBL" id="DQ535032">
    <property type="protein sequence ID" value="ABG21551.1"/>
    <property type="molecule type" value="Genomic_DNA"/>
</dbReference>
<protein>
    <submittedName>
        <fullName evidence="1">Gp009</fullName>
    </submittedName>
</protein>
<proteinExistence type="predicted"/>
<evidence type="ECO:0000313" key="1">
    <source>
        <dbReference type="EMBL" id="ABG21551.1"/>
    </source>
</evidence>
<dbReference type="KEGG" id="vg:5602039"/>
<gene>
    <name evidence="1" type="ORF">KSY1p009</name>
</gene>
<accession>A6MA73</accession>
<name>A6MA73_9CAUD</name>
<evidence type="ECO:0000313" key="2">
    <source>
        <dbReference type="Proteomes" id="UP000000714"/>
    </source>
</evidence>
<reference evidence="1 2" key="1">
    <citation type="journal article" date="2007" name="Virology">
        <title>KSY1, a lactococcal phage with a T7-like transcription.</title>
        <authorList>
            <person name="Chopin A."/>
            <person name="Deveau H."/>
            <person name="Ehrlich S.D."/>
            <person name="Moineau S."/>
            <person name="Chopin M.C."/>
        </authorList>
    </citation>
    <scope>NUCLEOTIDE SEQUENCE</scope>
</reference>
<dbReference type="GeneID" id="5602039"/>
<dbReference type="Proteomes" id="UP000000714">
    <property type="component" value="Segment"/>
</dbReference>
<organism evidence="1 2">
    <name type="scientific">Lactococcus phage KSY1</name>
    <dbReference type="NCBI Taxonomy" id="2913972"/>
    <lineage>
        <taxon>Viruses</taxon>
        <taxon>Duplodnaviria</taxon>
        <taxon>Heunggongvirae</taxon>
        <taxon>Uroviricota</taxon>
        <taxon>Caudoviricetes</taxon>
        <taxon>Chopinvirus</taxon>
        <taxon>Chopinvirus KSY1</taxon>
    </lineage>
</organism>
<sequence>MADLTNTIKSVLGTHDLSKINLDDLTLILVNAIEDSETDDKSSHELVLEQVEELVFKSSDKEVQLKAVASLPVPVFNMVQEDLHMNGFERLAKDRVYDLKDAKVIVTENGVFYAE</sequence>
<dbReference type="RefSeq" id="YP_001469007.1">
    <property type="nucleotide sequence ID" value="NC_009817.1"/>
</dbReference>
<keyword evidence="2" id="KW-1185">Reference proteome</keyword>